<dbReference type="InterPro" id="IPR036583">
    <property type="entry name" value="23S_rRNA_IVS_sf"/>
</dbReference>
<organism evidence="1 2">
    <name type="scientific">Candidatus Veblenbacteria bacterium RIFOXYA2_FULL_43_9</name>
    <dbReference type="NCBI Taxonomy" id="1802425"/>
    <lineage>
        <taxon>Bacteria</taxon>
        <taxon>Candidatus Vebleniibacteriota</taxon>
    </lineage>
</organism>
<evidence type="ECO:0008006" key="3">
    <source>
        <dbReference type="Google" id="ProtNLM"/>
    </source>
</evidence>
<dbReference type="Gene3D" id="1.20.1440.60">
    <property type="entry name" value="23S rRNA-intervening sequence"/>
    <property type="match status" value="1"/>
</dbReference>
<dbReference type="NCBIfam" id="TIGR02436">
    <property type="entry name" value="four helix bundle protein"/>
    <property type="match status" value="1"/>
</dbReference>
<sequence>MKSYRELEVWQRSCDLVIEIYKLTATFPANEQYGLISQMRRAVISIPSNIAEGFTRRTSADNHNFVRIAFASGAELETQIYLAEKLKLSKTEQFKTCKNDLEVIMKMLNKLGQSLASN</sequence>
<dbReference type="PANTHER" id="PTHR38471:SF2">
    <property type="entry name" value="FOUR HELIX BUNDLE PROTEIN"/>
    <property type="match status" value="1"/>
</dbReference>
<evidence type="ECO:0000313" key="2">
    <source>
        <dbReference type="Proteomes" id="UP000178936"/>
    </source>
</evidence>
<dbReference type="AlphaFoldDB" id="A0A1G2Q556"/>
<dbReference type="InterPro" id="IPR012657">
    <property type="entry name" value="23S_rRNA-intervening_sequence"/>
</dbReference>
<dbReference type="PANTHER" id="PTHR38471">
    <property type="entry name" value="FOUR HELIX BUNDLE PROTEIN"/>
    <property type="match status" value="1"/>
</dbReference>
<accession>A0A1G2Q556</accession>
<evidence type="ECO:0000313" key="1">
    <source>
        <dbReference type="EMBL" id="OHA55199.1"/>
    </source>
</evidence>
<reference evidence="1 2" key="1">
    <citation type="journal article" date="2016" name="Nat. Commun.">
        <title>Thousands of microbial genomes shed light on interconnected biogeochemical processes in an aquifer system.</title>
        <authorList>
            <person name="Anantharaman K."/>
            <person name="Brown C.T."/>
            <person name="Hug L.A."/>
            <person name="Sharon I."/>
            <person name="Castelle C.J."/>
            <person name="Probst A.J."/>
            <person name="Thomas B.C."/>
            <person name="Singh A."/>
            <person name="Wilkins M.J."/>
            <person name="Karaoz U."/>
            <person name="Brodie E.L."/>
            <person name="Williams K.H."/>
            <person name="Hubbard S.S."/>
            <person name="Banfield J.F."/>
        </authorList>
    </citation>
    <scope>NUCLEOTIDE SEQUENCE [LARGE SCALE GENOMIC DNA]</scope>
</reference>
<protein>
    <recommendedName>
        <fullName evidence="3">Four helix bundle protein</fullName>
    </recommendedName>
</protein>
<dbReference type="SUPFAM" id="SSF158446">
    <property type="entry name" value="IVS-encoded protein-like"/>
    <property type="match status" value="1"/>
</dbReference>
<dbReference type="Pfam" id="PF05635">
    <property type="entry name" value="23S_rRNA_IVP"/>
    <property type="match status" value="1"/>
</dbReference>
<dbReference type="Proteomes" id="UP000178936">
    <property type="component" value="Unassembled WGS sequence"/>
</dbReference>
<proteinExistence type="predicted"/>
<dbReference type="CDD" id="cd16377">
    <property type="entry name" value="23S_rRNA_IVP_like"/>
    <property type="match status" value="1"/>
</dbReference>
<dbReference type="EMBL" id="MHTB01000021">
    <property type="protein sequence ID" value="OHA55199.1"/>
    <property type="molecule type" value="Genomic_DNA"/>
</dbReference>
<name>A0A1G2Q556_9BACT</name>
<comment type="caution">
    <text evidence="1">The sequence shown here is derived from an EMBL/GenBank/DDBJ whole genome shotgun (WGS) entry which is preliminary data.</text>
</comment>
<gene>
    <name evidence="1" type="ORF">A2226_02950</name>
</gene>